<dbReference type="InterPro" id="IPR011990">
    <property type="entry name" value="TPR-like_helical_dom_sf"/>
</dbReference>
<dbReference type="SUPFAM" id="SSF46894">
    <property type="entry name" value="C-terminal effector domain of the bipartite response regulators"/>
    <property type="match status" value="1"/>
</dbReference>
<keyword evidence="1" id="KW-0812">Transmembrane</keyword>
<dbReference type="STRING" id="680127.SAMN05421593_3320"/>
<gene>
    <name evidence="2" type="ORF">SAMN05421593_3320</name>
</gene>
<organism evidence="2 3">
    <name type="scientific">Chryseobacterium culicis</name>
    <dbReference type="NCBI Taxonomy" id="680127"/>
    <lineage>
        <taxon>Bacteria</taxon>
        <taxon>Pseudomonadati</taxon>
        <taxon>Bacteroidota</taxon>
        <taxon>Flavobacteriia</taxon>
        <taxon>Flavobacteriales</taxon>
        <taxon>Weeksellaceae</taxon>
        <taxon>Chryseobacterium group</taxon>
        <taxon>Chryseobacterium</taxon>
    </lineage>
</organism>
<dbReference type="Gene3D" id="1.25.40.10">
    <property type="entry name" value="Tetratricopeptide repeat domain"/>
    <property type="match status" value="2"/>
</dbReference>
<reference evidence="2 3" key="1">
    <citation type="submission" date="2016-10" db="EMBL/GenBank/DDBJ databases">
        <authorList>
            <person name="de Groot N.N."/>
        </authorList>
    </citation>
    <scope>NUCLEOTIDE SEQUENCE [LARGE SCALE GENOMIC DNA]</scope>
    <source>
        <strain evidence="2 3">DSM 23031</strain>
    </source>
</reference>
<evidence type="ECO:0000313" key="3">
    <source>
        <dbReference type="Proteomes" id="UP000198561"/>
    </source>
</evidence>
<evidence type="ECO:0008006" key="4">
    <source>
        <dbReference type="Google" id="ProtNLM"/>
    </source>
</evidence>
<dbReference type="Proteomes" id="UP000198561">
    <property type="component" value="Unassembled WGS sequence"/>
</dbReference>
<keyword evidence="1" id="KW-1133">Transmembrane helix</keyword>
<protein>
    <recommendedName>
        <fullName evidence="4">HTH luxR-type domain-containing protein</fullName>
    </recommendedName>
</protein>
<proteinExistence type="predicted"/>
<dbReference type="InterPro" id="IPR016032">
    <property type="entry name" value="Sig_transdc_resp-reg_C-effctor"/>
</dbReference>
<feature type="transmembrane region" description="Helical" evidence="1">
    <location>
        <begin position="333"/>
        <end position="354"/>
    </location>
</feature>
<dbReference type="OrthoDB" id="1017207at2"/>
<dbReference type="GO" id="GO:0006355">
    <property type="term" value="P:regulation of DNA-templated transcription"/>
    <property type="evidence" value="ECO:0007669"/>
    <property type="project" value="InterPro"/>
</dbReference>
<dbReference type="AlphaFoldDB" id="A0A1H6HRT5"/>
<dbReference type="EMBL" id="FNWQ01000004">
    <property type="protein sequence ID" value="SEH36884.1"/>
    <property type="molecule type" value="Genomic_DNA"/>
</dbReference>
<evidence type="ECO:0000256" key="1">
    <source>
        <dbReference type="SAM" id="Phobius"/>
    </source>
</evidence>
<dbReference type="GO" id="GO:0003677">
    <property type="term" value="F:DNA binding"/>
    <property type="evidence" value="ECO:0007669"/>
    <property type="project" value="InterPro"/>
</dbReference>
<dbReference type="RefSeq" id="WP_089693751.1">
    <property type="nucleotide sequence ID" value="NZ_FNWQ01000004.1"/>
</dbReference>
<keyword evidence="1" id="KW-0472">Membrane</keyword>
<evidence type="ECO:0000313" key="2">
    <source>
        <dbReference type="EMBL" id="SEH36884.1"/>
    </source>
</evidence>
<sequence length="478" mass="55507">MVKFFIFFFPLFLLSQQRITPQSIDLKLKNAEMLISKGQTDHFIKLSHSILEDSQSANYPKGKAVAFYNLATGYNLKYNFSKSNHYLKLMESELSNLQEDDQEIAMNVLYSNNYYGIKMYDEAIKKLKKNLNLADRIAEDSVRSYIKSLSLINISRNYYKKENYDSATYYNKRALDELKSKKIINSILGTNLKITLLNLAEVKFSENKIDSTEFYLKAAQSLPVTMGDREDQTFKISGQIHEAKREYKTAIADYTKSLALARKSKAVKKISELYALMSKAYEKAGQMDASEDYLSQYNALNDSLKIIESKNLENTVNLLVEEKQKPLKNKNNFLLYSILMGMVLVTGSAAFILIRIRNKDKILNVKEQEAKILNQRLNFAFEEIIQLAKNNDSEFYIRFEEVYPTFFPKLLAMVPDLQRSELKFCALLFLNFSTKDIAAYTYVQPQSVQTRKNRIRKRLNIPSDQDIYTWMKSIDENR</sequence>
<dbReference type="SUPFAM" id="SSF48452">
    <property type="entry name" value="TPR-like"/>
    <property type="match status" value="1"/>
</dbReference>
<name>A0A1H6HRT5_CHRCI</name>
<accession>A0A1H6HRT5</accession>